<protein>
    <submittedName>
        <fullName evidence="2">Uncharacterized protein</fullName>
    </submittedName>
</protein>
<reference evidence="2 3" key="1">
    <citation type="journal article" date="2014" name="Genome Announc.">
        <title>Draft genome sequences of eight enterohepatic helicobacter species isolated from both laboratory and wild rodents.</title>
        <authorList>
            <person name="Sheh A."/>
            <person name="Shen Z."/>
            <person name="Fox J.G."/>
        </authorList>
    </citation>
    <scope>NUCLEOTIDE SEQUENCE [LARGE SCALE GENOMIC DNA]</scope>
    <source>
        <strain evidence="2 3">MIT 97-6194</strain>
    </source>
</reference>
<keyword evidence="3" id="KW-1185">Reference proteome</keyword>
<evidence type="ECO:0000313" key="3">
    <source>
        <dbReference type="Proteomes" id="UP000029714"/>
    </source>
</evidence>
<name>A0A347VND4_9HELI</name>
<organism evidence="2 3">
    <name type="scientific">Helicobacter saguini</name>
    <dbReference type="NCBI Taxonomy" id="1548018"/>
    <lineage>
        <taxon>Bacteria</taxon>
        <taxon>Pseudomonadati</taxon>
        <taxon>Campylobacterota</taxon>
        <taxon>Epsilonproteobacteria</taxon>
        <taxon>Campylobacterales</taxon>
        <taxon>Helicobacteraceae</taxon>
        <taxon>Helicobacter</taxon>
    </lineage>
</organism>
<evidence type="ECO:0000313" key="1">
    <source>
        <dbReference type="EMBL" id="MWV69865.1"/>
    </source>
</evidence>
<gene>
    <name evidence="1" type="ORF">DCO61_07595</name>
    <name evidence="2" type="ORF">LS64_009150</name>
</gene>
<proteinExistence type="predicted"/>
<evidence type="ECO:0000313" key="2">
    <source>
        <dbReference type="EMBL" id="TLD93269.1"/>
    </source>
</evidence>
<reference evidence="2" key="3">
    <citation type="submission" date="2018-04" db="EMBL/GenBank/DDBJ databases">
        <authorList>
            <person name="Sheh A."/>
            <person name="Shen Z."/>
            <person name="Mannion A.J."/>
            <person name="Fox J.G."/>
        </authorList>
    </citation>
    <scope>NUCLEOTIDE SEQUENCE</scope>
    <source>
        <strain evidence="2">MIT 97-6194</strain>
    </source>
</reference>
<evidence type="ECO:0000313" key="4">
    <source>
        <dbReference type="Proteomes" id="UP000477070"/>
    </source>
</evidence>
<dbReference type="EMBL" id="JRMP02000015">
    <property type="protein sequence ID" value="TLD93269.1"/>
    <property type="molecule type" value="Genomic_DNA"/>
</dbReference>
<dbReference type="EMBL" id="QBIU01000001">
    <property type="protein sequence ID" value="MWV69865.1"/>
    <property type="molecule type" value="Genomic_DNA"/>
</dbReference>
<dbReference type="Proteomes" id="UP000477070">
    <property type="component" value="Unassembled WGS sequence"/>
</dbReference>
<dbReference type="AlphaFoldDB" id="A0A347VND4"/>
<reference evidence="2 3" key="2">
    <citation type="journal article" date="2016" name="Infect. Immun.">
        <title>Helicobacter saguini, a Novel Helicobacter Isolated from Cotton-Top Tamarins with Ulcerative Colitis, Has Proinflammatory Properties and Induces Typhlocolitis and Dysplasia in Gnotobiotic IL-10-/- Mice.</title>
        <authorList>
            <person name="Shen Z."/>
            <person name="Mannion A."/>
            <person name="Whary M.T."/>
            <person name="Muthupalani S."/>
            <person name="Sheh A."/>
            <person name="Feng Y."/>
            <person name="Gong G."/>
            <person name="Vandamme P."/>
            <person name="Holcombe H.R."/>
            <person name="Paster B.J."/>
            <person name="Fox J.G."/>
        </authorList>
    </citation>
    <scope>NUCLEOTIDE SEQUENCE [LARGE SCALE GENOMIC DNA]</scope>
    <source>
        <strain evidence="2 3">MIT 97-6194</strain>
    </source>
</reference>
<dbReference type="Proteomes" id="UP000029714">
    <property type="component" value="Unassembled WGS sequence"/>
</dbReference>
<comment type="caution">
    <text evidence="2">The sequence shown here is derived from an EMBL/GenBank/DDBJ whole genome shotgun (WGS) entry which is preliminary data.</text>
</comment>
<reference evidence="1 4" key="4">
    <citation type="submission" date="2019-12" db="EMBL/GenBank/DDBJ databases">
        <title>Multi-Generational Helicobacter saguini Isolates.</title>
        <authorList>
            <person name="Mannion A."/>
            <person name="Shen Z."/>
            <person name="Fox J.G."/>
        </authorList>
    </citation>
    <scope>NUCLEOTIDE SEQUENCE [LARGE SCALE GENOMIC DNA]</scope>
    <source>
        <strain evidence="1">16-048</strain>
        <strain evidence="4">16-048 (F4)</strain>
    </source>
</reference>
<sequence length="151" mass="17828">MYYMQPNGRFHNKAKFIESGGYYDKEFIEDEDQVYVNRIALMGQNFYTYTGSALQVKTADVDTQSLPILCVRFALIDSKAYLTFIKDRATALDLIRQQINNINRHLENKNCYYLSLYTELFFLYLKYNGKINSNLLMEYENSKVLNMLCKK</sequence>
<accession>A0A347VND4</accession>
<dbReference type="RefSeq" id="WP_118962078.1">
    <property type="nucleotide sequence ID" value="NZ_JRMP02000015.1"/>
</dbReference>